<protein>
    <submittedName>
        <fullName evidence="3">DUF2726 domain-containing protein</fullName>
    </submittedName>
</protein>
<keyword evidence="4" id="KW-1185">Reference proteome</keyword>
<proteinExistence type="predicted"/>
<dbReference type="InterPro" id="IPR024402">
    <property type="entry name" value="DUF2726"/>
</dbReference>
<keyword evidence="1" id="KW-1133">Transmembrane helix</keyword>
<reference evidence="3 4" key="1">
    <citation type="submission" date="2024-02" db="EMBL/GenBank/DDBJ databases">
        <title>Genome and pathogenicity analysis of Helicobacter mastomyrinus isolated from mice.</title>
        <authorList>
            <person name="Zhu L."/>
        </authorList>
    </citation>
    <scope>NUCLEOTIDE SEQUENCE [LARGE SCALE GENOMIC DNA]</scope>
    <source>
        <strain evidence="3 4">Hm-17</strain>
    </source>
</reference>
<keyword evidence="1" id="KW-0472">Membrane</keyword>
<keyword evidence="1" id="KW-0812">Transmembrane</keyword>
<sequence>MPHFTQLTFDIWEVILIGVVIVFVVYGLTNYIKTKEVVELPKDKTIKRPENMCEGTITIKKLINAKEAKIYYALTKTFKESYNINPQVSFKVFLVGEQDIHT</sequence>
<dbReference type="Pfam" id="PF10881">
    <property type="entry name" value="DUF2726"/>
    <property type="match status" value="1"/>
</dbReference>
<dbReference type="Proteomes" id="UP001434737">
    <property type="component" value="Chromosome"/>
</dbReference>
<evidence type="ECO:0000313" key="3">
    <source>
        <dbReference type="EMBL" id="XAM17194.1"/>
    </source>
</evidence>
<gene>
    <name evidence="3" type="ORF">V3I05_05745</name>
</gene>
<organism evidence="3 4">
    <name type="scientific">Helicobacter mastomyrinus</name>
    <dbReference type="NCBI Taxonomy" id="287948"/>
    <lineage>
        <taxon>Bacteria</taxon>
        <taxon>Pseudomonadati</taxon>
        <taxon>Campylobacterota</taxon>
        <taxon>Epsilonproteobacteria</taxon>
        <taxon>Campylobacterales</taxon>
        <taxon>Helicobacteraceae</taxon>
        <taxon>Helicobacter</taxon>
    </lineage>
</organism>
<feature type="transmembrane region" description="Helical" evidence="1">
    <location>
        <begin position="12"/>
        <end position="32"/>
    </location>
</feature>
<name>A0ABZ3F582_9HELI</name>
<evidence type="ECO:0000259" key="2">
    <source>
        <dbReference type="Pfam" id="PF10881"/>
    </source>
</evidence>
<evidence type="ECO:0000256" key="1">
    <source>
        <dbReference type="SAM" id="Phobius"/>
    </source>
</evidence>
<feature type="domain" description="DUF2726" evidence="2">
    <location>
        <begin position="60"/>
        <end position="95"/>
    </location>
</feature>
<accession>A0ABZ3F582</accession>
<evidence type="ECO:0000313" key="4">
    <source>
        <dbReference type="Proteomes" id="UP001434737"/>
    </source>
</evidence>
<dbReference type="EMBL" id="CP145316">
    <property type="protein sequence ID" value="XAM17194.1"/>
    <property type="molecule type" value="Genomic_DNA"/>
</dbReference>
<dbReference type="RefSeq" id="WP_300742382.1">
    <property type="nucleotide sequence ID" value="NZ_CP145316.1"/>
</dbReference>